<accession>X0WG13</accession>
<feature type="non-terminal residue" evidence="1">
    <location>
        <position position="44"/>
    </location>
</feature>
<evidence type="ECO:0000313" key="1">
    <source>
        <dbReference type="EMBL" id="GAG29899.1"/>
    </source>
</evidence>
<name>X0WG13_9ZZZZ</name>
<organism evidence="1">
    <name type="scientific">marine sediment metagenome</name>
    <dbReference type="NCBI Taxonomy" id="412755"/>
    <lineage>
        <taxon>unclassified sequences</taxon>
        <taxon>metagenomes</taxon>
        <taxon>ecological metagenomes</taxon>
    </lineage>
</organism>
<gene>
    <name evidence="1" type="ORF">S01H1_73538</name>
</gene>
<protein>
    <submittedName>
        <fullName evidence="1">Uncharacterized protein</fullName>
    </submittedName>
</protein>
<reference evidence="1" key="1">
    <citation type="journal article" date="2014" name="Front. Microbiol.">
        <title>High frequency of phylogenetically diverse reductive dehalogenase-homologous genes in deep subseafloor sedimentary metagenomes.</title>
        <authorList>
            <person name="Kawai M."/>
            <person name="Futagami T."/>
            <person name="Toyoda A."/>
            <person name="Takaki Y."/>
            <person name="Nishi S."/>
            <person name="Hori S."/>
            <person name="Arai W."/>
            <person name="Tsubouchi T."/>
            <person name="Morono Y."/>
            <person name="Uchiyama I."/>
            <person name="Ito T."/>
            <person name="Fujiyama A."/>
            <person name="Inagaki F."/>
            <person name="Takami H."/>
        </authorList>
    </citation>
    <scope>NUCLEOTIDE SEQUENCE</scope>
    <source>
        <strain evidence="1">Expedition CK06-06</strain>
    </source>
</reference>
<comment type="caution">
    <text evidence="1">The sequence shown here is derived from an EMBL/GenBank/DDBJ whole genome shotgun (WGS) entry which is preliminary data.</text>
</comment>
<dbReference type="AlphaFoldDB" id="X0WG13"/>
<dbReference type="EMBL" id="BARS01049142">
    <property type="protein sequence ID" value="GAG29899.1"/>
    <property type="molecule type" value="Genomic_DNA"/>
</dbReference>
<proteinExistence type="predicted"/>
<sequence length="44" mass="5261">MVTKYKSKPVVIQYKCPLCEREECVDLHNEKDIARLKRILNKVE</sequence>